<dbReference type="InterPro" id="IPR053169">
    <property type="entry name" value="MUG_Protein"/>
</dbReference>
<comment type="caution">
    <text evidence="1">The sequence shown here is derived from an EMBL/GenBank/DDBJ whole genome shotgun (WGS) entry which is preliminary data.</text>
</comment>
<dbReference type="InterPro" id="IPR008928">
    <property type="entry name" value="6-hairpin_glycosidase_sf"/>
</dbReference>
<protein>
    <recommendedName>
        <fullName evidence="3">Glycoside hydrolase family 76 protein</fullName>
    </recommendedName>
</protein>
<dbReference type="Gene3D" id="1.50.10.20">
    <property type="match status" value="1"/>
</dbReference>
<organism evidence="1 2">
    <name type="scientific">Naegleria fowleri</name>
    <name type="common">Brain eating amoeba</name>
    <dbReference type="NCBI Taxonomy" id="5763"/>
    <lineage>
        <taxon>Eukaryota</taxon>
        <taxon>Discoba</taxon>
        <taxon>Heterolobosea</taxon>
        <taxon>Tetramitia</taxon>
        <taxon>Eutetramitia</taxon>
        <taxon>Vahlkampfiidae</taxon>
        <taxon>Naegleria</taxon>
    </lineage>
</organism>
<evidence type="ECO:0008006" key="3">
    <source>
        <dbReference type="Google" id="ProtNLM"/>
    </source>
</evidence>
<dbReference type="OMA" id="YYVDWAQ"/>
<sequence>MFPKLLCIILLLLLMGLFLLPFIKTKSSSLSLPPQEVLIERAALSVQSFLSKFYDPQHQYFRDHYTFLNQPSSSSSGLTAYWTFAQGFNAIVDNALRVSQNFTSRNRTDLTFPQYVKLISDLYTGQDKIGWERPYIDDMNWMALTLFWSYQLTRNQTYFERCLYLYSKIVVNWDVTCCGTMKGGIWWDYEHSQKATASNAGPALLASLLYQETQEEHYLEFSQQVFSFWFENMVLKNGEHMYSVCDHISAQNGFKECQWRFTYNEGLMIGAATNLYKVTRNETYLQIAMKIANFMITHEVIDTKSSMIDNGPILFDGNNCESDCMQFKGIGFRYLQFLFTTQLNDFTKKSDNSLSKIQNVLQNSVQSLWESARTKELNLFSVQWQGPPQDLNSKFYQAQVNSAVMALSLSVIQQL</sequence>
<dbReference type="InterPro" id="IPR005198">
    <property type="entry name" value="Glyco_hydro_76"/>
</dbReference>
<dbReference type="SUPFAM" id="SSF48208">
    <property type="entry name" value="Six-hairpin glycosidases"/>
    <property type="match status" value="1"/>
</dbReference>
<gene>
    <name evidence="1" type="ORF">FDP41_005900</name>
</gene>
<dbReference type="VEuPathDB" id="AmoebaDB:FDP41_005900"/>
<dbReference type="Pfam" id="PF03663">
    <property type="entry name" value="Glyco_hydro_76"/>
    <property type="match status" value="1"/>
</dbReference>
<dbReference type="GeneID" id="68113118"/>
<reference evidence="1 2" key="1">
    <citation type="journal article" date="2019" name="Sci. Rep.">
        <title>Nanopore sequencing improves the draft genome of the human pathogenic amoeba Naegleria fowleri.</title>
        <authorList>
            <person name="Liechti N."/>
            <person name="Schurch N."/>
            <person name="Bruggmann R."/>
            <person name="Wittwer M."/>
        </authorList>
    </citation>
    <scope>NUCLEOTIDE SEQUENCE [LARGE SCALE GENOMIC DNA]</scope>
    <source>
        <strain evidence="1 2">ATCC 30894</strain>
    </source>
</reference>
<evidence type="ECO:0000313" key="1">
    <source>
        <dbReference type="EMBL" id="KAF0975147.1"/>
    </source>
</evidence>
<accession>A0A6A5BDK7</accession>
<dbReference type="Proteomes" id="UP000444721">
    <property type="component" value="Unassembled WGS sequence"/>
</dbReference>
<dbReference type="OrthoDB" id="9984024at2759"/>
<dbReference type="GO" id="GO:0005975">
    <property type="term" value="P:carbohydrate metabolic process"/>
    <property type="evidence" value="ECO:0007669"/>
    <property type="project" value="InterPro"/>
</dbReference>
<dbReference type="PANTHER" id="PTHR47791">
    <property type="entry name" value="MEIOTICALLY UP-REGULATED GENE 191 PROTEIN"/>
    <property type="match status" value="1"/>
</dbReference>
<dbReference type="VEuPathDB" id="AmoebaDB:NfTy_044290"/>
<dbReference type="PANTHER" id="PTHR47791:SF3">
    <property type="entry name" value="MEIOTICALLY UP-REGULATED GENE 191 PROTEIN"/>
    <property type="match status" value="1"/>
</dbReference>
<dbReference type="VEuPathDB" id="AmoebaDB:NF0084320"/>
<dbReference type="AlphaFoldDB" id="A0A6A5BDK7"/>
<proteinExistence type="predicted"/>
<dbReference type="RefSeq" id="XP_044559860.1">
    <property type="nucleotide sequence ID" value="XM_044709476.1"/>
</dbReference>
<dbReference type="EMBL" id="VFQX01000048">
    <property type="protein sequence ID" value="KAF0975147.1"/>
    <property type="molecule type" value="Genomic_DNA"/>
</dbReference>
<keyword evidence="2" id="KW-1185">Reference proteome</keyword>
<evidence type="ECO:0000313" key="2">
    <source>
        <dbReference type="Proteomes" id="UP000444721"/>
    </source>
</evidence>
<name>A0A6A5BDK7_NAEFO</name>